<comment type="caution">
    <text evidence="3">The sequence shown here is derived from an EMBL/GenBank/DDBJ whole genome shotgun (WGS) entry which is preliminary data.</text>
</comment>
<name>A0A8T0L142_PHAAN</name>
<organism evidence="3 4">
    <name type="scientific">Phaseolus angularis</name>
    <name type="common">Azuki bean</name>
    <name type="synonym">Vigna angularis</name>
    <dbReference type="NCBI Taxonomy" id="3914"/>
    <lineage>
        <taxon>Eukaryota</taxon>
        <taxon>Viridiplantae</taxon>
        <taxon>Streptophyta</taxon>
        <taxon>Embryophyta</taxon>
        <taxon>Tracheophyta</taxon>
        <taxon>Spermatophyta</taxon>
        <taxon>Magnoliopsida</taxon>
        <taxon>eudicotyledons</taxon>
        <taxon>Gunneridae</taxon>
        <taxon>Pentapetalae</taxon>
        <taxon>rosids</taxon>
        <taxon>fabids</taxon>
        <taxon>Fabales</taxon>
        <taxon>Fabaceae</taxon>
        <taxon>Papilionoideae</taxon>
        <taxon>50 kb inversion clade</taxon>
        <taxon>NPAAA clade</taxon>
        <taxon>indigoferoid/millettioid clade</taxon>
        <taxon>Phaseoleae</taxon>
        <taxon>Vigna</taxon>
    </lineage>
</organism>
<evidence type="ECO:0000256" key="1">
    <source>
        <dbReference type="SAM" id="MobiDB-lite"/>
    </source>
</evidence>
<evidence type="ECO:0000313" key="4">
    <source>
        <dbReference type="Proteomes" id="UP000743370"/>
    </source>
</evidence>
<keyword evidence="2" id="KW-0732">Signal</keyword>
<dbReference type="EMBL" id="JABFOF010000002">
    <property type="protein sequence ID" value="KAG2404828.1"/>
    <property type="molecule type" value="Genomic_DNA"/>
</dbReference>
<evidence type="ECO:0000313" key="3">
    <source>
        <dbReference type="EMBL" id="KAG2404828.1"/>
    </source>
</evidence>
<dbReference type="AlphaFoldDB" id="A0A8T0L142"/>
<evidence type="ECO:0000256" key="2">
    <source>
        <dbReference type="SAM" id="SignalP"/>
    </source>
</evidence>
<feature type="chain" id="PRO_5035894635" evidence="2">
    <location>
        <begin position="29"/>
        <end position="419"/>
    </location>
</feature>
<dbReference type="PANTHER" id="PTHR46537">
    <property type="entry name" value="OS11G0578200 PROTEIN"/>
    <property type="match status" value="1"/>
</dbReference>
<dbReference type="Proteomes" id="UP000743370">
    <property type="component" value="Unassembled WGS sequence"/>
</dbReference>
<gene>
    <name evidence="3" type="ORF">HKW66_Vig0244750</name>
</gene>
<feature type="compositionally biased region" description="Low complexity" evidence="1">
    <location>
        <begin position="192"/>
        <end position="203"/>
    </location>
</feature>
<reference evidence="3 4" key="1">
    <citation type="submission" date="2020-05" db="EMBL/GenBank/DDBJ databases">
        <title>Vigna angularis (adzuki bean) Var. LongXiaoDou No. 4 denovo assembly.</title>
        <authorList>
            <person name="Xiang H."/>
        </authorList>
    </citation>
    <scope>NUCLEOTIDE SEQUENCE [LARGE SCALE GENOMIC DNA]</scope>
    <source>
        <tissue evidence="3">Leaf</tissue>
    </source>
</reference>
<sequence length="419" mass="46905">MHPKVNGEMDSVCGLVLHLSLLCGASDCLLGKKRVKEGSILMATVECRLDLLRRILMKGAARVGKPSRHSNCVLLLVELDPSVKHVVSFRPGRPTKGCRMPNLPCNNECPACRTHCSSRRSLREDIVFDEVIAVVFPNIDEYEKKSMQEAYGQTLERQNEALRKKAAAAAASGSKDKYSRSGTQTLRRSARNESAFSESSSSRDMTLPPIAEERETQVIPVRDFADLQIQPQSSQHETNARTVAGGTIQSLIASSDKLVWGRFGPRSHTNSNARHAAALRSNRLERFIDHLQNSNQNDDELDIYIKLVSFEEERVTNLARPYLNCRPTLSIDQLCQYVAIETLLQTEEIELYVVKGCEPGFVSGREKFVADKYETQFLERGDKTLAEIIPNNLSLGHLVLAYKRKKWNLNEVLSCSGSE</sequence>
<feature type="region of interest" description="Disordered" evidence="1">
    <location>
        <begin position="168"/>
        <end position="208"/>
    </location>
</feature>
<proteinExistence type="predicted"/>
<dbReference type="InterPro" id="IPR044592">
    <property type="entry name" value="RING1A/B"/>
</dbReference>
<accession>A0A8T0L142</accession>
<feature type="signal peptide" evidence="2">
    <location>
        <begin position="1"/>
        <end position="28"/>
    </location>
</feature>
<dbReference type="PANTHER" id="PTHR46537:SF3">
    <property type="entry name" value="E3 UBIQUITIN-PROTEIN LIGASE RING1A"/>
    <property type="match status" value="1"/>
</dbReference>
<protein>
    <submittedName>
        <fullName evidence="3">Putative E3 ubiquitin-protein</fullName>
    </submittedName>
</protein>